<dbReference type="PANTHER" id="PTHR42941">
    <property type="entry name" value="SLL1037 PROTEIN"/>
    <property type="match status" value="1"/>
</dbReference>
<dbReference type="SUPFAM" id="SSF53850">
    <property type="entry name" value="Periplasmic binding protein-like II"/>
    <property type="match status" value="1"/>
</dbReference>
<reference evidence="1 2" key="1">
    <citation type="submission" date="2019-11" db="EMBL/GenBank/DDBJ databases">
        <authorList>
            <person name="Dong K."/>
        </authorList>
    </citation>
    <scope>NUCLEOTIDE SEQUENCE [LARGE SCALE GENOMIC DNA]</scope>
    <source>
        <strain evidence="1 2">JCM 17370</strain>
    </source>
</reference>
<dbReference type="InterPro" id="IPR011852">
    <property type="entry name" value="TRAP_TAXI"/>
</dbReference>
<dbReference type="CDD" id="cd13520">
    <property type="entry name" value="PBP2_TAXI_TRAP"/>
    <property type="match status" value="1"/>
</dbReference>
<comment type="caution">
    <text evidence="1">The sequence shown here is derived from an EMBL/GenBank/DDBJ whole genome shotgun (WGS) entry which is preliminary data.</text>
</comment>
<dbReference type="Pfam" id="PF16868">
    <property type="entry name" value="NMT1_3"/>
    <property type="match status" value="1"/>
</dbReference>
<dbReference type="PANTHER" id="PTHR42941:SF1">
    <property type="entry name" value="SLL1037 PROTEIN"/>
    <property type="match status" value="1"/>
</dbReference>
<dbReference type="Proteomes" id="UP000442533">
    <property type="component" value="Unassembled WGS sequence"/>
</dbReference>
<evidence type="ECO:0000313" key="2">
    <source>
        <dbReference type="Proteomes" id="UP000442533"/>
    </source>
</evidence>
<dbReference type="EMBL" id="WMIF01000017">
    <property type="protein sequence ID" value="MTH35419.1"/>
    <property type="molecule type" value="Genomic_DNA"/>
</dbReference>
<dbReference type="InterPro" id="IPR006311">
    <property type="entry name" value="TAT_signal"/>
</dbReference>
<keyword evidence="2" id="KW-1185">Reference proteome</keyword>
<proteinExistence type="predicted"/>
<protein>
    <submittedName>
        <fullName evidence="1">TAXI family TRAP transporter solute-binding subunit</fullName>
    </submittedName>
</protein>
<dbReference type="AlphaFoldDB" id="A0A844H3D0"/>
<evidence type="ECO:0000313" key="1">
    <source>
        <dbReference type="EMBL" id="MTH35419.1"/>
    </source>
</evidence>
<organism evidence="1 2">
    <name type="scientific">Paracoccus limosus</name>
    <dbReference type="NCBI Taxonomy" id="913252"/>
    <lineage>
        <taxon>Bacteria</taxon>
        <taxon>Pseudomonadati</taxon>
        <taxon>Pseudomonadota</taxon>
        <taxon>Alphaproteobacteria</taxon>
        <taxon>Rhodobacterales</taxon>
        <taxon>Paracoccaceae</taxon>
        <taxon>Paracoccus</taxon>
    </lineage>
</organism>
<dbReference type="RefSeq" id="WP_155064971.1">
    <property type="nucleotide sequence ID" value="NZ_WMIF01000017.1"/>
</dbReference>
<dbReference type="Gene3D" id="3.40.190.10">
    <property type="entry name" value="Periplasmic binding protein-like II"/>
    <property type="match status" value="2"/>
</dbReference>
<name>A0A844H3D0_9RHOB</name>
<dbReference type="NCBIfam" id="TIGR02122">
    <property type="entry name" value="TRAP_TAXI"/>
    <property type="match status" value="1"/>
</dbReference>
<gene>
    <name evidence="1" type="ORF">GL279_12490</name>
</gene>
<accession>A0A844H3D0</accession>
<sequence length="336" mass="34888">MASRRNALAFLAAAGLLAPLASRSRAQGMRFFRIGTGATGGSYYPIGALIAAAISAPPGSRSCDLGGPCGVPGLIASAVATPGSVANVMAIQNGRLESGFVQGDITAQAYRGLGAWTGRTVPGLRAIANLYPETVHLIARRDAGIHELADLRGKRVSLDEPGSGTLADAEMILAAVGMAPGMLQLRNLSLGPATQAMTAGDLDAFFFVGGHPADTIVELASRTAIEVVPIEGATTARIIAEYPFFTTTVLPVDTYAGQELPVPTLSVGAQWLTSAQQPEDLIHDLTVALWNPATAALLQTGPRRGRSIQRATALDGISIPLHPGAARYYKENNMLP</sequence>
<dbReference type="PROSITE" id="PS51318">
    <property type="entry name" value="TAT"/>
    <property type="match status" value="1"/>
</dbReference>
<dbReference type="OrthoDB" id="9776669at2"/>